<keyword evidence="3 6" id="KW-0812">Transmembrane</keyword>
<feature type="transmembrane region" description="Helical" evidence="6">
    <location>
        <begin position="164"/>
        <end position="185"/>
    </location>
</feature>
<keyword evidence="2" id="KW-0813">Transport</keyword>
<evidence type="ECO:0000313" key="8">
    <source>
        <dbReference type="EMBL" id="PRY25471.1"/>
    </source>
</evidence>
<comment type="subcellular location">
    <subcellularLocation>
        <location evidence="1">Membrane</location>
        <topology evidence="1">Multi-pass membrane protein</topology>
    </subcellularLocation>
</comment>
<dbReference type="Gene3D" id="1.20.1510.10">
    <property type="entry name" value="Cation efflux protein transmembrane domain"/>
    <property type="match status" value="1"/>
</dbReference>
<dbReference type="Proteomes" id="UP000239480">
    <property type="component" value="Unassembled WGS sequence"/>
</dbReference>
<feature type="transmembrane region" description="Helical" evidence="6">
    <location>
        <begin position="16"/>
        <end position="37"/>
    </location>
</feature>
<evidence type="ECO:0000256" key="3">
    <source>
        <dbReference type="ARBA" id="ARBA00022692"/>
    </source>
</evidence>
<evidence type="ECO:0000256" key="1">
    <source>
        <dbReference type="ARBA" id="ARBA00004141"/>
    </source>
</evidence>
<dbReference type="Pfam" id="PF01545">
    <property type="entry name" value="Cation_efflux"/>
    <property type="match status" value="1"/>
</dbReference>
<feature type="domain" description="Cation efflux protein transmembrane" evidence="7">
    <location>
        <begin position="19"/>
        <end position="221"/>
    </location>
</feature>
<proteinExistence type="predicted"/>
<dbReference type="InterPro" id="IPR027469">
    <property type="entry name" value="Cation_efflux_TMD_sf"/>
</dbReference>
<dbReference type="PANTHER" id="PTHR43840:SF15">
    <property type="entry name" value="MITOCHONDRIAL METAL TRANSPORTER 1-RELATED"/>
    <property type="match status" value="1"/>
</dbReference>
<dbReference type="PANTHER" id="PTHR43840">
    <property type="entry name" value="MITOCHONDRIAL METAL TRANSPORTER 1-RELATED"/>
    <property type="match status" value="1"/>
</dbReference>
<keyword evidence="4 6" id="KW-1133">Transmembrane helix</keyword>
<dbReference type="GO" id="GO:0016020">
    <property type="term" value="C:membrane"/>
    <property type="evidence" value="ECO:0007669"/>
    <property type="project" value="UniProtKB-SubCell"/>
</dbReference>
<name>A0A2T0RWC1_9RHOB</name>
<dbReference type="InterPro" id="IPR058533">
    <property type="entry name" value="Cation_efflux_TM"/>
</dbReference>
<reference evidence="8 9" key="1">
    <citation type="submission" date="2018-03" db="EMBL/GenBank/DDBJ databases">
        <title>Genomic Encyclopedia of Archaeal and Bacterial Type Strains, Phase II (KMG-II): from individual species to whole genera.</title>
        <authorList>
            <person name="Goeker M."/>
        </authorList>
    </citation>
    <scope>NUCLEOTIDE SEQUENCE [LARGE SCALE GENOMIC DNA]</scope>
    <source>
        <strain evidence="8 9">DSM 29328</strain>
    </source>
</reference>
<dbReference type="SUPFAM" id="SSF161111">
    <property type="entry name" value="Cation efflux protein transmembrane domain-like"/>
    <property type="match status" value="1"/>
</dbReference>
<dbReference type="InterPro" id="IPR050291">
    <property type="entry name" value="CDF_Transporter"/>
</dbReference>
<dbReference type="PROSITE" id="PS51257">
    <property type="entry name" value="PROKAR_LIPOPROTEIN"/>
    <property type="match status" value="1"/>
</dbReference>
<dbReference type="EMBL" id="PVTD01000002">
    <property type="protein sequence ID" value="PRY25471.1"/>
    <property type="molecule type" value="Genomic_DNA"/>
</dbReference>
<evidence type="ECO:0000259" key="7">
    <source>
        <dbReference type="Pfam" id="PF01545"/>
    </source>
</evidence>
<dbReference type="OrthoDB" id="9810598at2"/>
<evidence type="ECO:0000256" key="6">
    <source>
        <dbReference type="SAM" id="Phobius"/>
    </source>
</evidence>
<dbReference type="AlphaFoldDB" id="A0A2T0RWC1"/>
<feature type="transmembrane region" description="Helical" evidence="6">
    <location>
        <begin position="84"/>
        <end position="106"/>
    </location>
</feature>
<dbReference type="RefSeq" id="WP_158263489.1">
    <property type="nucleotide sequence ID" value="NZ_PVTD01000002.1"/>
</dbReference>
<feature type="transmembrane region" description="Helical" evidence="6">
    <location>
        <begin position="191"/>
        <end position="214"/>
    </location>
</feature>
<comment type="caution">
    <text evidence="8">The sequence shown here is derived from an EMBL/GenBank/DDBJ whole genome shotgun (WGS) entry which is preliminary data.</text>
</comment>
<dbReference type="GO" id="GO:0008324">
    <property type="term" value="F:monoatomic cation transmembrane transporter activity"/>
    <property type="evidence" value="ECO:0007669"/>
    <property type="project" value="InterPro"/>
</dbReference>
<evidence type="ECO:0000256" key="5">
    <source>
        <dbReference type="ARBA" id="ARBA00023136"/>
    </source>
</evidence>
<accession>A0A2T0RWC1</accession>
<gene>
    <name evidence="8" type="ORF">CLV78_102651</name>
</gene>
<feature type="transmembrane region" description="Helical" evidence="6">
    <location>
        <begin position="126"/>
        <end position="143"/>
    </location>
</feature>
<organism evidence="8 9">
    <name type="scientific">Aliiruegeria haliotis</name>
    <dbReference type="NCBI Taxonomy" id="1280846"/>
    <lineage>
        <taxon>Bacteria</taxon>
        <taxon>Pseudomonadati</taxon>
        <taxon>Pseudomonadota</taxon>
        <taxon>Alphaproteobacteria</taxon>
        <taxon>Rhodobacterales</taxon>
        <taxon>Roseobacteraceae</taxon>
        <taxon>Aliiruegeria</taxon>
    </lineage>
</organism>
<keyword evidence="9" id="KW-1185">Reference proteome</keyword>
<protein>
    <submittedName>
        <fullName evidence="8">Putative Co/Zn/Cd cation transporter (Cation efflux family)</fullName>
    </submittedName>
</protein>
<evidence type="ECO:0000256" key="2">
    <source>
        <dbReference type="ARBA" id="ARBA00022448"/>
    </source>
</evidence>
<evidence type="ECO:0000256" key="4">
    <source>
        <dbReference type="ARBA" id="ARBA00022989"/>
    </source>
</evidence>
<keyword evidence="5 6" id="KW-0472">Membrane</keyword>
<evidence type="ECO:0000313" key="9">
    <source>
        <dbReference type="Proteomes" id="UP000239480"/>
    </source>
</evidence>
<sequence length="322" mass="34061">MPDPASRPEEIAENRALRVGMVGNLFMGACGVLAAALSNSQALLLDGLFSLIGFFAAFVALRISRKVAAGPDRLRPMGYAVDETIFTTFRSLSLLVLVCVASVYAITSILAYLDGTQPPPLQYEPMVVYFAIVGLTCAALWFFHYSAWRKGGRRSEILHLEAKAAAFDTLITASAAGGLLAIAFFKDGPLSGIAPIGDSIVVLALCCVATTSYISDFRSSLGELAGVTAAPDKIAIARRTVRAQVQQAGLRIVDLTVMKLGRSFLVVIYVDTGAPVTAADVDKLTATLEPALGEALGRTDLFIVPSQYGRAFPAPLPTRAAT</sequence>
<feature type="transmembrane region" description="Helical" evidence="6">
    <location>
        <begin position="43"/>
        <end position="63"/>
    </location>
</feature>